<feature type="domain" description="DUF7704" evidence="2">
    <location>
        <begin position="2"/>
        <end position="150"/>
    </location>
</feature>
<name>A0AAJ0I423_9PEZI</name>
<evidence type="ECO:0000313" key="4">
    <source>
        <dbReference type="Proteomes" id="UP001285908"/>
    </source>
</evidence>
<reference evidence="3 4" key="1">
    <citation type="journal article" date="2023" name="Mol. Phylogenet. Evol.">
        <title>Genome-scale phylogeny and comparative genomics of the fungal order Sordariales.</title>
        <authorList>
            <person name="Hensen N."/>
            <person name="Bonometti L."/>
            <person name="Westerberg I."/>
            <person name="Brannstrom I.O."/>
            <person name="Guillou S."/>
            <person name="Cros-Aarteil S."/>
            <person name="Calhoun S."/>
            <person name="Haridas S."/>
            <person name="Kuo A."/>
            <person name="Mondo S."/>
            <person name="Pangilinan J."/>
            <person name="Riley R."/>
            <person name="LaButti K."/>
            <person name="Andreopoulos B."/>
            <person name="Lipzen A."/>
            <person name="Chen C."/>
            <person name="Yan M."/>
            <person name="Daum C."/>
            <person name="Ng V."/>
            <person name="Clum A."/>
            <person name="Steindorff A."/>
            <person name="Ohm R.A."/>
            <person name="Martin F."/>
            <person name="Silar P."/>
            <person name="Natvig D.O."/>
            <person name="Lalanne C."/>
            <person name="Gautier V."/>
            <person name="Ament-Velasquez S.L."/>
            <person name="Kruys A."/>
            <person name="Hutchinson M.I."/>
            <person name="Powell A.J."/>
            <person name="Barry K."/>
            <person name="Miller A.N."/>
            <person name="Grigoriev I.V."/>
            <person name="Debuchy R."/>
            <person name="Gladieux P."/>
            <person name="Hiltunen Thoren M."/>
            <person name="Johannesson H."/>
        </authorList>
    </citation>
    <scope>NUCLEOTIDE SEQUENCE [LARGE SCALE GENOMIC DNA]</scope>
    <source>
        <strain evidence="3 4">FGSC 10403</strain>
    </source>
</reference>
<dbReference type="GeneID" id="87877410"/>
<dbReference type="AlphaFoldDB" id="A0AAJ0I423"/>
<dbReference type="PANTHER" id="PTHR37019">
    <property type="entry name" value="CHROMOSOME 1, WHOLE GENOME SHOTGUN SEQUENCE"/>
    <property type="match status" value="1"/>
</dbReference>
<comment type="caution">
    <text evidence="3">The sequence shown here is derived from an EMBL/GenBank/DDBJ whole genome shotgun (WGS) entry which is preliminary data.</text>
</comment>
<organism evidence="3 4">
    <name type="scientific">Neurospora hispaniola</name>
    <dbReference type="NCBI Taxonomy" id="588809"/>
    <lineage>
        <taxon>Eukaryota</taxon>
        <taxon>Fungi</taxon>
        <taxon>Dikarya</taxon>
        <taxon>Ascomycota</taxon>
        <taxon>Pezizomycotina</taxon>
        <taxon>Sordariomycetes</taxon>
        <taxon>Sordariomycetidae</taxon>
        <taxon>Sordariales</taxon>
        <taxon>Sordariaceae</taxon>
        <taxon>Neurospora</taxon>
    </lineage>
</organism>
<dbReference type="Proteomes" id="UP001285908">
    <property type="component" value="Unassembled WGS sequence"/>
</dbReference>
<gene>
    <name evidence="3" type="ORF">B0T23DRAFT_422089</name>
</gene>
<keyword evidence="1" id="KW-0812">Transmembrane</keyword>
<evidence type="ECO:0000259" key="2">
    <source>
        <dbReference type="Pfam" id="PF24803"/>
    </source>
</evidence>
<feature type="transmembrane region" description="Helical" evidence="1">
    <location>
        <begin position="64"/>
        <end position="81"/>
    </location>
</feature>
<dbReference type="InterPro" id="IPR056121">
    <property type="entry name" value="DUF7704"/>
</dbReference>
<protein>
    <recommendedName>
        <fullName evidence="2">DUF7704 domain-containing protein</fullName>
    </recommendedName>
</protein>
<evidence type="ECO:0000256" key="1">
    <source>
        <dbReference type="SAM" id="Phobius"/>
    </source>
</evidence>
<keyword evidence="1" id="KW-0472">Membrane</keyword>
<dbReference type="RefSeq" id="XP_062691058.1">
    <property type="nucleotide sequence ID" value="XM_062839788.1"/>
</dbReference>
<accession>A0AAJ0I423</accession>
<keyword evidence="1" id="KW-1133">Transmembrane helix</keyword>
<evidence type="ECO:0000313" key="3">
    <source>
        <dbReference type="EMBL" id="KAK3489351.1"/>
    </source>
</evidence>
<feature type="transmembrane region" description="Helical" evidence="1">
    <location>
        <begin position="125"/>
        <end position="148"/>
    </location>
</feature>
<sequence length="163" mass="18028">MASQLPPFPRFVFTKFEPLSLLSGFLPAILSPDWFTHEQLIQPPSSSSSPLIAYPTASRTTTRQLGNMYFLAFLVGVGVLYSSSEIRVVKNYLIALWVADLGHMMITAEALGWEGTMDVSGWNAMTWGNLGVTMFLFLTRSAYLLGLFGPDMPRVVKGAKKTE</sequence>
<dbReference type="EMBL" id="JAULSX010000006">
    <property type="protein sequence ID" value="KAK3489351.1"/>
    <property type="molecule type" value="Genomic_DNA"/>
</dbReference>
<feature type="transmembrane region" description="Helical" evidence="1">
    <location>
        <begin position="93"/>
        <end position="113"/>
    </location>
</feature>
<dbReference type="Pfam" id="PF24803">
    <property type="entry name" value="DUF7704"/>
    <property type="match status" value="1"/>
</dbReference>
<proteinExistence type="predicted"/>
<dbReference type="PANTHER" id="PTHR37019:SF2">
    <property type="entry name" value="EXPERA DOMAIN-CONTAINING PROTEIN"/>
    <property type="match status" value="1"/>
</dbReference>
<keyword evidence="4" id="KW-1185">Reference proteome</keyword>